<evidence type="ECO:0000256" key="14">
    <source>
        <dbReference type="ARBA" id="ARBA00023268"/>
    </source>
</evidence>
<proteinExistence type="inferred from homology"/>
<dbReference type="GO" id="GO:0008658">
    <property type="term" value="F:penicillin binding"/>
    <property type="evidence" value="ECO:0007669"/>
    <property type="project" value="InterPro"/>
</dbReference>
<dbReference type="InterPro" id="IPR050396">
    <property type="entry name" value="Glycosyltr_51/Transpeptidase"/>
</dbReference>
<dbReference type="GO" id="GO:0009252">
    <property type="term" value="P:peptidoglycan biosynthetic process"/>
    <property type="evidence" value="ECO:0007669"/>
    <property type="project" value="UniProtKB-KW"/>
</dbReference>
<evidence type="ECO:0000256" key="4">
    <source>
        <dbReference type="ARBA" id="ARBA00022645"/>
    </source>
</evidence>
<evidence type="ECO:0000256" key="12">
    <source>
        <dbReference type="ARBA" id="ARBA00022989"/>
    </source>
</evidence>
<evidence type="ECO:0000256" key="1">
    <source>
        <dbReference type="ARBA" id="ARBA00007090"/>
    </source>
</evidence>
<dbReference type="GO" id="GO:0006508">
    <property type="term" value="P:proteolysis"/>
    <property type="evidence" value="ECO:0007669"/>
    <property type="project" value="UniProtKB-KW"/>
</dbReference>
<keyword evidence="9" id="KW-0378">Hydrolase</keyword>
<dbReference type="InterPro" id="IPR001460">
    <property type="entry name" value="PCN-bd_Tpept"/>
</dbReference>
<feature type="domain" description="Glycosyl transferase family 51" evidence="20">
    <location>
        <begin position="66"/>
        <end position="240"/>
    </location>
</feature>
<reference evidence="21 22" key="1">
    <citation type="submission" date="2017-08" db="EMBL/GenBank/DDBJ databases">
        <title>Virgibacillus indicus sp. nov. and Virgibacillus profoundi sp. nov, two moderately halophilic bacteria isolated from marine sediment by using the Microfluidic Streak Plate.</title>
        <authorList>
            <person name="Xu B."/>
            <person name="Hu B."/>
            <person name="Wang J."/>
            <person name="Zhu Y."/>
            <person name="Huang L."/>
            <person name="Du W."/>
            <person name="Huang Y."/>
        </authorList>
    </citation>
    <scope>NUCLEOTIDE SEQUENCE [LARGE SCALE GENOMIC DNA]</scope>
    <source>
        <strain evidence="21 22">IO3-P3-H5</strain>
    </source>
</reference>
<evidence type="ECO:0000313" key="22">
    <source>
        <dbReference type="Proteomes" id="UP000218887"/>
    </source>
</evidence>
<keyword evidence="12 18" id="KW-1133">Transmembrane helix</keyword>
<dbReference type="SUPFAM" id="SSF53955">
    <property type="entry name" value="Lysozyme-like"/>
    <property type="match status" value="1"/>
</dbReference>
<evidence type="ECO:0000256" key="8">
    <source>
        <dbReference type="ARBA" id="ARBA00022692"/>
    </source>
</evidence>
<dbReference type="Gene3D" id="3.40.710.10">
    <property type="entry name" value="DD-peptidase/beta-lactamase superfamily"/>
    <property type="match status" value="1"/>
</dbReference>
<keyword evidence="8 18" id="KW-0812">Transmembrane</keyword>
<dbReference type="GO" id="GO:0008360">
    <property type="term" value="P:regulation of cell shape"/>
    <property type="evidence" value="ECO:0007669"/>
    <property type="project" value="UniProtKB-KW"/>
</dbReference>
<dbReference type="InterPro" id="IPR012338">
    <property type="entry name" value="Beta-lactam/transpept-like"/>
</dbReference>
<evidence type="ECO:0000256" key="5">
    <source>
        <dbReference type="ARBA" id="ARBA00022670"/>
    </source>
</evidence>
<keyword evidence="10" id="KW-0133">Cell shape</keyword>
<evidence type="ECO:0000256" key="16">
    <source>
        <dbReference type="ARBA" id="ARBA00034000"/>
    </source>
</evidence>
<evidence type="ECO:0000256" key="9">
    <source>
        <dbReference type="ARBA" id="ARBA00022801"/>
    </source>
</evidence>
<evidence type="ECO:0000256" key="10">
    <source>
        <dbReference type="ARBA" id="ARBA00022960"/>
    </source>
</evidence>
<keyword evidence="15" id="KW-0961">Cell wall biogenesis/degradation</keyword>
<dbReference type="PANTHER" id="PTHR32282">
    <property type="entry name" value="BINDING PROTEIN TRANSPEPTIDASE, PUTATIVE-RELATED"/>
    <property type="match status" value="1"/>
</dbReference>
<evidence type="ECO:0000256" key="11">
    <source>
        <dbReference type="ARBA" id="ARBA00022984"/>
    </source>
</evidence>
<keyword evidence="22" id="KW-1185">Reference proteome</keyword>
<evidence type="ECO:0000256" key="3">
    <source>
        <dbReference type="ARBA" id="ARBA00022475"/>
    </source>
</evidence>
<dbReference type="FunFam" id="1.10.3810.10:FF:000001">
    <property type="entry name" value="Penicillin-binding protein 1A"/>
    <property type="match status" value="1"/>
</dbReference>
<dbReference type="AlphaFoldDB" id="A0A2A2IC21"/>
<comment type="caution">
    <text evidence="21">The sequence shown here is derived from an EMBL/GenBank/DDBJ whole genome shotgun (WGS) entry which is preliminary data.</text>
</comment>
<keyword evidence="3" id="KW-1003">Cell membrane</keyword>
<evidence type="ECO:0000256" key="15">
    <source>
        <dbReference type="ARBA" id="ARBA00023316"/>
    </source>
</evidence>
<dbReference type="InterPro" id="IPR001264">
    <property type="entry name" value="Glyco_trans_51"/>
</dbReference>
<feature type="transmembrane region" description="Helical" evidence="18">
    <location>
        <begin position="21"/>
        <end position="42"/>
    </location>
</feature>
<evidence type="ECO:0000256" key="7">
    <source>
        <dbReference type="ARBA" id="ARBA00022679"/>
    </source>
</evidence>
<accession>A0A2A2IC21</accession>
<keyword evidence="7" id="KW-0808">Transferase</keyword>
<sequence length="722" mass="81004">MRKKNKEGTKQKKSLAKRIKILLFIIGLTVIFGLIGYAGILFGGKLVVDEEKLILDLTTTIETSDGEVIGKLYNENRSFVDIEQVPKHVKNAFIAVEDVRFYEHAGIDFRSVMRAVYRDIIAMSKVEGASTITQQLAKNLFLYNDKTWTRKAKEAMAAIYMERTMPKDRILELYVNEIYYGAGIYGIETASNYFFSKSVGELTIAEGALLAGLAKAPNGYSPINHPEKALNRRDTVLQSMENAGMLSTEKRVQEQGKTLGLNLNKREPNPWADSYIDLVMKEAADKHQLSINELKRGGYRIVVNMDESAQKIAYNQFQNDAYFSGNTDGAEGAFVMMDQKSGKIVSAIGGRNYQLGNLNRVTVSRQPGSTMKPIAVYGPAMMQDEKYTPYSLIPDQAMDGYSVANVNNEYDGSVSIYNAIKNSKNAPAVWLLDQIGINYAKDYLSKMDIHIEDDGLALALGGLTNGLTPLQMMESFRSFVHSGEFIESYAIDRLYDRDSEIIFESSPETMDVFSPQVAWNMTEILMDTVESGTASPGDYPKALAGKTGSTQHPYAEGQVKDAWFVGYTPQYVTALWMGYDISDKDHYLTAGSEYPTRLTKAILTEMDKQESLTESFTKPHHVKSLPKPINLPKITDLKANYLFGGISLVKGKLSWKGSEDNRIVYRIYREEDGIDKRVGEVEGKTEFVIDHALFQSNRYYIVPYDPLSRIEGERSNTVELSW</sequence>
<comment type="similarity">
    <text evidence="1">In the C-terminal section; belongs to the transpeptidase family.</text>
</comment>
<keyword evidence="4" id="KW-0121">Carboxypeptidase</keyword>
<dbReference type="GO" id="GO:0071555">
    <property type="term" value="P:cell wall organization"/>
    <property type="evidence" value="ECO:0007669"/>
    <property type="project" value="UniProtKB-KW"/>
</dbReference>
<dbReference type="EMBL" id="NPOA01000008">
    <property type="protein sequence ID" value="PAV29279.1"/>
    <property type="molecule type" value="Genomic_DNA"/>
</dbReference>
<evidence type="ECO:0000256" key="13">
    <source>
        <dbReference type="ARBA" id="ARBA00023136"/>
    </source>
</evidence>
<dbReference type="Pfam" id="PF00912">
    <property type="entry name" value="Transgly"/>
    <property type="match status" value="1"/>
</dbReference>
<dbReference type="InterPro" id="IPR036950">
    <property type="entry name" value="PBP_transglycosylase"/>
</dbReference>
<dbReference type="RefSeq" id="WP_095655950.1">
    <property type="nucleotide sequence ID" value="NZ_NPOA01000008.1"/>
</dbReference>
<dbReference type="InterPro" id="IPR023346">
    <property type="entry name" value="Lysozyme-like_dom_sf"/>
</dbReference>
<comment type="catalytic activity">
    <reaction evidence="17">
        <text>[GlcNAc-(1-&gt;4)-Mur2Ac(oyl-L-Ala-gamma-D-Glu-L-Lys-D-Ala-D-Ala)](n)-di-trans,octa-cis-undecaprenyl diphosphate + beta-D-GlcNAc-(1-&gt;4)-Mur2Ac(oyl-L-Ala-gamma-D-Glu-L-Lys-D-Ala-D-Ala)-di-trans,octa-cis-undecaprenyl diphosphate = [GlcNAc-(1-&gt;4)-Mur2Ac(oyl-L-Ala-gamma-D-Glu-L-Lys-D-Ala-D-Ala)](n+1)-di-trans,octa-cis-undecaprenyl diphosphate + di-trans,octa-cis-undecaprenyl diphosphate + H(+)</text>
        <dbReference type="Rhea" id="RHEA:23708"/>
        <dbReference type="Rhea" id="RHEA-COMP:9602"/>
        <dbReference type="Rhea" id="RHEA-COMP:9603"/>
        <dbReference type="ChEBI" id="CHEBI:15378"/>
        <dbReference type="ChEBI" id="CHEBI:58405"/>
        <dbReference type="ChEBI" id="CHEBI:60033"/>
        <dbReference type="ChEBI" id="CHEBI:78435"/>
        <dbReference type="EC" id="2.4.99.28"/>
    </reaction>
</comment>
<evidence type="ECO:0000256" key="6">
    <source>
        <dbReference type="ARBA" id="ARBA00022676"/>
    </source>
</evidence>
<evidence type="ECO:0000313" key="21">
    <source>
        <dbReference type="EMBL" id="PAV29279.1"/>
    </source>
</evidence>
<dbReference type="GO" id="GO:0009002">
    <property type="term" value="F:serine-type D-Ala-D-Ala carboxypeptidase activity"/>
    <property type="evidence" value="ECO:0007669"/>
    <property type="project" value="UniProtKB-EC"/>
</dbReference>
<protein>
    <submittedName>
        <fullName evidence="21">Penicillin-binding protein</fullName>
    </submittedName>
</protein>
<organism evidence="21 22">
    <name type="scientific">Virgibacillus profundi</name>
    <dbReference type="NCBI Taxonomy" id="2024555"/>
    <lineage>
        <taxon>Bacteria</taxon>
        <taxon>Bacillati</taxon>
        <taxon>Bacillota</taxon>
        <taxon>Bacilli</taxon>
        <taxon>Bacillales</taxon>
        <taxon>Bacillaceae</taxon>
        <taxon>Virgibacillus</taxon>
    </lineage>
</organism>
<dbReference type="Pfam" id="PF00905">
    <property type="entry name" value="Transpeptidase"/>
    <property type="match status" value="1"/>
</dbReference>
<dbReference type="Gene3D" id="1.10.3810.10">
    <property type="entry name" value="Biosynthetic peptidoglycan transglycosylase-like"/>
    <property type="match status" value="1"/>
</dbReference>
<dbReference type="NCBIfam" id="TIGR02074">
    <property type="entry name" value="PBP_1a_fam"/>
    <property type="match status" value="1"/>
</dbReference>
<comment type="catalytic activity">
    <reaction evidence="16">
        <text>Preferential cleavage: (Ac)2-L-Lys-D-Ala-|-D-Ala. Also transpeptidation of peptidyl-alanyl moieties that are N-acyl substituents of D-alanine.</text>
        <dbReference type="EC" id="3.4.16.4"/>
    </reaction>
</comment>
<dbReference type="GO" id="GO:0008955">
    <property type="term" value="F:peptidoglycan glycosyltransferase activity"/>
    <property type="evidence" value="ECO:0007669"/>
    <property type="project" value="UniProtKB-EC"/>
</dbReference>
<keyword evidence="13 18" id="KW-0472">Membrane</keyword>
<keyword evidence="6" id="KW-0328">Glycosyltransferase</keyword>
<dbReference type="PANTHER" id="PTHR32282:SF32">
    <property type="entry name" value="PENICILLIN-BINDING PROTEIN 2A"/>
    <property type="match status" value="1"/>
</dbReference>
<dbReference type="SUPFAM" id="SSF56601">
    <property type="entry name" value="beta-lactamase/transpeptidase-like"/>
    <property type="match status" value="1"/>
</dbReference>
<evidence type="ECO:0000259" key="19">
    <source>
        <dbReference type="Pfam" id="PF00905"/>
    </source>
</evidence>
<evidence type="ECO:0000256" key="18">
    <source>
        <dbReference type="SAM" id="Phobius"/>
    </source>
</evidence>
<keyword evidence="14" id="KW-0511">Multifunctional enzyme</keyword>
<evidence type="ECO:0000259" key="20">
    <source>
        <dbReference type="Pfam" id="PF00912"/>
    </source>
</evidence>
<feature type="domain" description="Penicillin-binding protein transpeptidase" evidence="19">
    <location>
        <begin position="332"/>
        <end position="603"/>
    </location>
</feature>
<evidence type="ECO:0000256" key="2">
    <source>
        <dbReference type="ARBA" id="ARBA00007739"/>
    </source>
</evidence>
<keyword evidence="5" id="KW-0645">Protease</keyword>
<evidence type="ECO:0000256" key="17">
    <source>
        <dbReference type="ARBA" id="ARBA00049902"/>
    </source>
</evidence>
<dbReference type="Proteomes" id="UP000218887">
    <property type="component" value="Unassembled WGS sequence"/>
</dbReference>
<gene>
    <name evidence="21" type="ORF">CIL05_12855</name>
</gene>
<comment type="similarity">
    <text evidence="2">In the N-terminal section; belongs to the glycosyltransferase 51 family.</text>
</comment>
<dbReference type="GO" id="GO:0030288">
    <property type="term" value="C:outer membrane-bounded periplasmic space"/>
    <property type="evidence" value="ECO:0007669"/>
    <property type="project" value="TreeGrafter"/>
</dbReference>
<dbReference type="OrthoDB" id="9766909at2"/>
<name>A0A2A2IC21_9BACI</name>
<keyword evidence="11" id="KW-0573">Peptidoglycan synthesis</keyword>